<organism evidence="1">
    <name type="scientific">Arion vulgaris</name>
    <dbReference type="NCBI Taxonomy" id="1028688"/>
    <lineage>
        <taxon>Eukaryota</taxon>
        <taxon>Metazoa</taxon>
        <taxon>Spiralia</taxon>
        <taxon>Lophotrochozoa</taxon>
        <taxon>Mollusca</taxon>
        <taxon>Gastropoda</taxon>
        <taxon>Heterobranchia</taxon>
        <taxon>Euthyneura</taxon>
        <taxon>Panpulmonata</taxon>
        <taxon>Eupulmonata</taxon>
        <taxon>Stylommatophora</taxon>
        <taxon>Helicina</taxon>
        <taxon>Arionoidea</taxon>
        <taxon>Arionidae</taxon>
        <taxon>Arion</taxon>
    </lineage>
</organism>
<reference evidence="1" key="1">
    <citation type="submission" date="2014-12" db="EMBL/GenBank/DDBJ databases">
        <title>Insight into the proteome of Arion vulgaris.</title>
        <authorList>
            <person name="Aradska J."/>
            <person name="Bulat T."/>
            <person name="Smidak R."/>
            <person name="Sarate P."/>
            <person name="Gangsoo J."/>
            <person name="Sialana F."/>
            <person name="Bilban M."/>
            <person name="Lubec G."/>
        </authorList>
    </citation>
    <scope>NUCLEOTIDE SEQUENCE</scope>
    <source>
        <tissue evidence="1">Skin</tissue>
    </source>
</reference>
<name>A0A0B6YTW6_9EUPU</name>
<proteinExistence type="predicted"/>
<protein>
    <submittedName>
        <fullName evidence="1">Uncharacterized protein</fullName>
    </submittedName>
</protein>
<dbReference type="AlphaFoldDB" id="A0A0B6YTW6"/>
<accession>A0A0B6YTW6</accession>
<sequence>MRGGYRSYERPSYVLIYRQVSKLDSYLARTTLFGGNDLYLQSGNLNSFAV</sequence>
<dbReference type="EMBL" id="HACG01012828">
    <property type="protein sequence ID" value="CEK59693.1"/>
    <property type="molecule type" value="Transcribed_RNA"/>
</dbReference>
<gene>
    <name evidence="1" type="primary">ORF37147</name>
</gene>
<feature type="non-terminal residue" evidence="1">
    <location>
        <position position="50"/>
    </location>
</feature>
<evidence type="ECO:0000313" key="1">
    <source>
        <dbReference type="EMBL" id="CEK59693.1"/>
    </source>
</evidence>